<dbReference type="InterPro" id="IPR004560">
    <property type="entry name" value="L-Ru-5P_3-Epase"/>
</dbReference>
<accession>D1AJV4</accession>
<reference evidence="4" key="1">
    <citation type="submission" date="2009-09" db="EMBL/GenBank/DDBJ databases">
        <title>The complete chromosome of Sebaldella termitidis ATCC 33386.</title>
        <authorList>
            <consortium name="US DOE Joint Genome Institute (JGI-PGF)"/>
            <person name="Lucas S."/>
            <person name="Copeland A."/>
            <person name="Lapidus A."/>
            <person name="Glavina del Rio T."/>
            <person name="Dalin E."/>
            <person name="Tice H."/>
            <person name="Bruce D."/>
            <person name="Goodwin L."/>
            <person name="Pitluck S."/>
            <person name="Kyrpides N."/>
            <person name="Mavromatis K."/>
            <person name="Ivanova N."/>
            <person name="Mikhailova N."/>
            <person name="Sims D."/>
            <person name="Meincke L."/>
            <person name="Brettin T."/>
            <person name="Detter J.C."/>
            <person name="Han C."/>
            <person name="Larimer F."/>
            <person name="Land M."/>
            <person name="Hauser L."/>
            <person name="Markowitz V."/>
            <person name="Cheng J.F."/>
            <person name="Hugenholtz P."/>
            <person name="Woyke T."/>
            <person name="Wu D."/>
            <person name="Eisen J.A."/>
        </authorList>
    </citation>
    <scope>NUCLEOTIDE SEQUENCE [LARGE SCALE GENOMIC DNA]</scope>
    <source>
        <strain evidence="4">ATCC 33386 / NCTC 11300</strain>
    </source>
</reference>
<evidence type="ECO:0000256" key="1">
    <source>
        <dbReference type="NCBIfam" id="TIGR00542"/>
    </source>
</evidence>
<dbReference type="AlphaFoldDB" id="D1AJV4"/>
<dbReference type="PANTHER" id="PTHR12110:SF53">
    <property type="entry name" value="BLR5974 PROTEIN"/>
    <property type="match status" value="1"/>
</dbReference>
<dbReference type="SUPFAM" id="SSF51658">
    <property type="entry name" value="Xylose isomerase-like"/>
    <property type="match status" value="1"/>
</dbReference>
<protein>
    <recommendedName>
        <fullName evidence="1">L-ribulose-5-phosphate 3-epimerase</fullName>
    </recommendedName>
</protein>
<dbReference type="GO" id="GO:0005975">
    <property type="term" value="P:carbohydrate metabolic process"/>
    <property type="evidence" value="ECO:0007669"/>
    <property type="project" value="InterPro"/>
</dbReference>
<feature type="domain" description="Xylose isomerase-like TIM barrel" evidence="2">
    <location>
        <begin position="26"/>
        <end position="282"/>
    </location>
</feature>
<dbReference type="Pfam" id="PF01261">
    <property type="entry name" value="AP_endonuc_2"/>
    <property type="match status" value="1"/>
</dbReference>
<dbReference type="HOGENOM" id="CLU_082738_0_0_0"/>
<name>D1AJV4_SEBTE</name>
<dbReference type="InterPro" id="IPR013022">
    <property type="entry name" value="Xyl_isomerase-like_TIM-brl"/>
</dbReference>
<dbReference type="GO" id="GO:0016861">
    <property type="term" value="F:intramolecular oxidoreductase activity, interconverting aldoses and ketoses"/>
    <property type="evidence" value="ECO:0007669"/>
    <property type="project" value="InterPro"/>
</dbReference>
<dbReference type="Gene3D" id="3.20.20.150">
    <property type="entry name" value="Divalent-metal-dependent TIM barrel enzymes"/>
    <property type="match status" value="1"/>
</dbReference>
<dbReference type="NCBIfam" id="NF009688">
    <property type="entry name" value="PRK13209.1"/>
    <property type="match status" value="1"/>
</dbReference>
<dbReference type="PANTHER" id="PTHR12110">
    <property type="entry name" value="HYDROXYPYRUVATE ISOMERASE"/>
    <property type="match status" value="1"/>
</dbReference>
<dbReference type="InterPro" id="IPR050312">
    <property type="entry name" value="IolE/XylAMocC-like"/>
</dbReference>
<dbReference type="STRING" id="526218.Sterm_0126"/>
<evidence type="ECO:0000259" key="2">
    <source>
        <dbReference type="Pfam" id="PF01261"/>
    </source>
</evidence>
<proteinExistence type="predicted"/>
<dbReference type="eggNOG" id="COG3623">
    <property type="taxonomic scope" value="Bacteria"/>
</dbReference>
<keyword evidence="4" id="KW-1185">Reference proteome</keyword>
<sequence length="291" mass="33785">MNKFDKLVMGIYEKALPKKESWSTKIDIAKQAGYDFIEISVDESDERLARLDWNNEEIKNMKNLLIDKDFRIPSMTFSGQKRFPMGSIDTATREKSMDLMKKAIEISDKLGIRIIQVTGYDVYYEERSDKTRELFIQNLKKASEWASKACITLAIENMENTFLNSVTKYMEIAKEVDSPWLKLYPDLGNLTAWTHDEVYNELEKGIKSQQIIAVHLKEAKKVTDTFGGIFRELEFGTGDVNFVKTFETLKKAEFKGPFLVEMWNESSETPLEDIKKVRDWMISRMKEGGFI</sequence>
<dbReference type="NCBIfam" id="TIGR00542">
    <property type="entry name" value="hxl6Piso_put"/>
    <property type="match status" value="1"/>
</dbReference>
<dbReference type="Proteomes" id="UP000000845">
    <property type="component" value="Chromosome"/>
</dbReference>
<evidence type="ECO:0000313" key="4">
    <source>
        <dbReference type="Proteomes" id="UP000000845"/>
    </source>
</evidence>
<organism evidence="3 4">
    <name type="scientific">Sebaldella termitidis (strain ATCC 33386 / NCTC 11300)</name>
    <dbReference type="NCBI Taxonomy" id="526218"/>
    <lineage>
        <taxon>Bacteria</taxon>
        <taxon>Fusobacteriati</taxon>
        <taxon>Fusobacteriota</taxon>
        <taxon>Fusobacteriia</taxon>
        <taxon>Fusobacteriales</taxon>
        <taxon>Leptotrichiaceae</taxon>
        <taxon>Sebaldella</taxon>
    </lineage>
</organism>
<dbReference type="NCBIfam" id="NF009689">
    <property type="entry name" value="PRK13210.1"/>
    <property type="match status" value="1"/>
</dbReference>
<evidence type="ECO:0000313" key="3">
    <source>
        <dbReference type="EMBL" id="ACZ07011.1"/>
    </source>
</evidence>
<dbReference type="RefSeq" id="WP_012859611.1">
    <property type="nucleotide sequence ID" value="NC_013517.1"/>
</dbReference>
<dbReference type="KEGG" id="str:Sterm_0126"/>
<gene>
    <name evidence="3" type="ordered locus">Sterm_0126</name>
</gene>
<dbReference type="EMBL" id="CP001739">
    <property type="protein sequence ID" value="ACZ07011.1"/>
    <property type="molecule type" value="Genomic_DNA"/>
</dbReference>
<reference evidence="3 4" key="2">
    <citation type="journal article" date="2010" name="Stand. Genomic Sci.">
        <title>Complete genome sequence of Sebaldella termitidis type strain (NCTC 11300).</title>
        <authorList>
            <person name="Harmon-Smith M."/>
            <person name="Celia L."/>
            <person name="Chertkov O."/>
            <person name="Lapidus A."/>
            <person name="Copeland A."/>
            <person name="Glavina Del Rio T."/>
            <person name="Nolan M."/>
            <person name="Lucas S."/>
            <person name="Tice H."/>
            <person name="Cheng J.F."/>
            <person name="Han C."/>
            <person name="Detter J.C."/>
            <person name="Bruce D."/>
            <person name="Goodwin L."/>
            <person name="Pitluck S."/>
            <person name="Pati A."/>
            <person name="Liolios K."/>
            <person name="Ivanova N."/>
            <person name="Mavromatis K."/>
            <person name="Mikhailova N."/>
            <person name="Chen A."/>
            <person name="Palaniappan K."/>
            <person name="Land M."/>
            <person name="Hauser L."/>
            <person name="Chang Y.J."/>
            <person name="Jeffries C.D."/>
            <person name="Brettin T."/>
            <person name="Goker M."/>
            <person name="Beck B."/>
            <person name="Bristow J."/>
            <person name="Eisen J.A."/>
            <person name="Markowitz V."/>
            <person name="Hugenholtz P."/>
            <person name="Kyrpides N.C."/>
            <person name="Klenk H.P."/>
            <person name="Chen F."/>
        </authorList>
    </citation>
    <scope>NUCLEOTIDE SEQUENCE [LARGE SCALE GENOMIC DNA]</scope>
    <source>
        <strain evidence="4">ATCC 33386 / NCTC 11300</strain>
    </source>
</reference>
<dbReference type="InterPro" id="IPR036237">
    <property type="entry name" value="Xyl_isomerase-like_sf"/>
</dbReference>
<keyword evidence="3" id="KW-0413">Isomerase</keyword>